<evidence type="ECO:0000256" key="4">
    <source>
        <dbReference type="ARBA" id="ARBA00022989"/>
    </source>
</evidence>
<evidence type="ECO:0000313" key="8">
    <source>
        <dbReference type="Proteomes" id="UP000029914"/>
    </source>
</evidence>
<keyword evidence="4 6" id="KW-1133">Transmembrane helix</keyword>
<dbReference type="Pfam" id="PF03239">
    <property type="entry name" value="FTR1"/>
    <property type="match status" value="1"/>
</dbReference>
<dbReference type="PANTHER" id="PTHR31632">
    <property type="entry name" value="IRON TRANSPORTER FTH1"/>
    <property type="match status" value="1"/>
</dbReference>
<dbReference type="GO" id="GO:0015093">
    <property type="term" value="F:ferrous iron transmembrane transporter activity"/>
    <property type="evidence" value="ECO:0007669"/>
    <property type="project" value="TreeGrafter"/>
</dbReference>
<evidence type="ECO:0000256" key="2">
    <source>
        <dbReference type="ARBA" id="ARBA00008333"/>
    </source>
</evidence>
<dbReference type="OrthoDB" id="7260758at2"/>
<reference evidence="7 8" key="1">
    <citation type="submission" date="2013-09" db="EMBL/GenBank/DDBJ databases">
        <title>Complete genome sequence of Corynebacterium doosanense CAU 212(T) (=DSM 45436(T)), isolated from activated sludge.</title>
        <authorList>
            <person name="Schaffert L."/>
            <person name="Albersmeier A."/>
            <person name="Kalinowski J."/>
            <person name="Ruckert C."/>
        </authorList>
    </citation>
    <scope>NUCLEOTIDE SEQUENCE [LARGE SCALE GENOMIC DNA]</scope>
    <source>
        <strain evidence="7 8">CAU 212</strain>
    </source>
</reference>
<dbReference type="GO" id="GO:0033573">
    <property type="term" value="C:high-affinity iron permease complex"/>
    <property type="evidence" value="ECO:0007669"/>
    <property type="project" value="InterPro"/>
</dbReference>
<feature type="transmembrane region" description="Helical" evidence="6">
    <location>
        <begin position="71"/>
        <end position="90"/>
    </location>
</feature>
<keyword evidence="3 6" id="KW-0812">Transmembrane</keyword>
<feature type="transmembrane region" description="Helical" evidence="6">
    <location>
        <begin position="243"/>
        <end position="261"/>
    </location>
</feature>
<feature type="transmembrane region" description="Helical" evidence="6">
    <location>
        <begin position="38"/>
        <end position="59"/>
    </location>
</feature>
<dbReference type="AlphaFoldDB" id="A0A097IES6"/>
<feature type="transmembrane region" description="Helical" evidence="6">
    <location>
        <begin position="177"/>
        <end position="198"/>
    </location>
</feature>
<evidence type="ECO:0000256" key="3">
    <source>
        <dbReference type="ARBA" id="ARBA00022692"/>
    </source>
</evidence>
<dbReference type="eggNOG" id="COG0672">
    <property type="taxonomic scope" value="Bacteria"/>
</dbReference>
<comment type="similarity">
    <text evidence="2">Belongs to the oxidase-dependent Fe transporter (OFeT) (TC 9.A.10.1) family.</text>
</comment>
<evidence type="ECO:0000256" key="6">
    <source>
        <dbReference type="SAM" id="Phobius"/>
    </source>
</evidence>
<dbReference type="KEGG" id="cdo:CDOO_04725"/>
<dbReference type="Proteomes" id="UP000029914">
    <property type="component" value="Chromosome"/>
</dbReference>
<dbReference type="EMBL" id="CP006764">
    <property type="protein sequence ID" value="AIT60631.1"/>
    <property type="molecule type" value="Genomic_DNA"/>
</dbReference>
<evidence type="ECO:0000256" key="5">
    <source>
        <dbReference type="ARBA" id="ARBA00023136"/>
    </source>
</evidence>
<keyword evidence="8" id="KW-1185">Reference proteome</keyword>
<evidence type="ECO:0000256" key="1">
    <source>
        <dbReference type="ARBA" id="ARBA00004141"/>
    </source>
</evidence>
<dbReference type="InterPro" id="IPR004923">
    <property type="entry name" value="FTR1/Fip1/EfeU"/>
</dbReference>
<name>A0A097IES6_9CORY</name>
<keyword evidence="5 6" id="KW-0472">Membrane</keyword>
<evidence type="ECO:0000313" key="7">
    <source>
        <dbReference type="EMBL" id="AIT60631.1"/>
    </source>
</evidence>
<dbReference type="HOGENOM" id="CLU_077905_0_0_11"/>
<feature type="transmembrane region" description="Helical" evidence="6">
    <location>
        <begin position="145"/>
        <end position="165"/>
    </location>
</feature>
<sequence length="286" mass="30112">MLVANMLIGLREGLEASMVVMILVAFLVKSGRKDQLKWVWLGIGAASAVTLTAFLVIQLGTKTLTSTGQELVGGISSLVAVAIISYMLLWMRGAAKDMKGELQGRLGSAVEVGPWAVVLMSFAAVAREGIETALLVFDSFAYGNVGVPAAGLLIGFVVSVIIAVLMYHGAIRINLGVFFKITGVLLIIVAAGILRYGITDLQEAGVLPGLKNHAFDLSGLIAPGSAAATVIEGVLNLVPRPTTLSMIAWALYLFVALFIFLRPVPVAPQPKPEPARSLAACTPVFR</sequence>
<dbReference type="PANTHER" id="PTHR31632:SF2">
    <property type="entry name" value="PLASMA MEMBRANE IRON PERMEASE"/>
    <property type="match status" value="1"/>
</dbReference>
<comment type="subcellular location">
    <subcellularLocation>
        <location evidence="1">Membrane</location>
        <topology evidence="1">Multi-pass membrane protein</topology>
    </subcellularLocation>
</comment>
<protein>
    <submittedName>
        <fullName evidence="7">Iron transporter</fullName>
    </submittedName>
</protein>
<feature type="transmembrane region" description="Helical" evidence="6">
    <location>
        <begin position="6"/>
        <end position="26"/>
    </location>
</feature>
<dbReference type="NCBIfam" id="NF041756">
    <property type="entry name" value="EfeU"/>
    <property type="match status" value="1"/>
</dbReference>
<gene>
    <name evidence="7" type="ORF">CDOO_04725</name>
</gene>
<dbReference type="STRING" id="558173.CDOO_04725"/>
<organism evidence="7 8">
    <name type="scientific">Corynebacterium doosanense CAU 212 = DSM 45436</name>
    <dbReference type="NCBI Taxonomy" id="558173"/>
    <lineage>
        <taxon>Bacteria</taxon>
        <taxon>Bacillati</taxon>
        <taxon>Actinomycetota</taxon>
        <taxon>Actinomycetes</taxon>
        <taxon>Mycobacteriales</taxon>
        <taxon>Corynebacteriaceae</taxon>
        <taxon>Corynebacterium</taxon>
    </lineage>
</organism>
<accession>A0A097IES6</accession>
<proteinExistence type="inferred from homology"/>